<dbReference type="GO" id="GO:0016747">
    <property type="term" value="F:acyltransferase activity, transferring groups other than amino-acyl groups"/>
    <property type="evidence" value="ECO:0007669"/>
    <property type="project" value="InterPro"/>
</dbReference>
<evidence type="ECO:0000313" key="5">
    <source>
        <dbReference type="Proteomes" id="UP000254518"/>
    </source>
</evidence>
<dbReference type="GO" id="GO:0016020">
    <property type="term" value="C:membrane"/>
    <property type="evidence" value="ECO:0007669"/>
    <property type="project" value="TreeGrafter"/>
</dbReference>
<keyword evidence="1" id="KW-1133">Transmembrane helix</keyword>
<feature type="transmembrane region" description="Helical" evidence="1">
    <location>
        <begin position="86"/>
        <end position="107"/>
    </location>
</feature>
<reference evidence="4 6" key="1">
    <citation type="journal article" date="2015" name="Stand. Genomic Sci.">
        <title>Genomic Encyclopedia of Bacterial and Archaeal Type Strains, Phase III: the genomes of soil and plant-associated and newly described type strains.</title>
        <authorList>
            <person name="Whitman W.B."/>
            <person name="Woyke T."/>
            <person name="Klenk H.P."/>
            <person name="Zhou Y."/>
            <person name="Lilburn T.G."/>
            <person name="Beck B.J."/>
            <person name="De Vos P."/>
            <person name="Vandamme P."/>
            <person name="Eisen J.A."/>
            <person name="Garrity G."/>
            <person name="Hugenholtz P."/>
            <person name="Kyrpides N.C."/>
        </authorList>
    </citation>
    <scope>NUCLEOTIDE SEQUENCE [LARGE SCALE GENOMIC DNA]</scope>
    <source>
        <strain evidence="4 6">CGMCC 1.5380</strain>
    </source>
</reference>
<feature type="transmembrane region" description="Helical" evidence="1">
    <location>
        <begin position="195"/>
        <end position="216"/>
    </location>
</feature>
<dbReference type="PANTHER" id="PTHR23028">
    <property type="entry name" value="ACETYLTRANSFERASE"/>
    <property type="match status" value="1"/>
</dbReference>
<name>A0A562Q811_9FLAO</name>
<evidence type="ECO:0000313" key="3">
    <source>
        <dbReference type="EMBL" id="RDI58371.1"/>
    </source>
</evidence>
<dbReference type="InterPro" id="IPR050879">
    <property type="entry name" value="Acyltransferase_3"/>
</dbReference>
<evidence type="ECO:0000256" key="1">
    <source>
        <dbReference type="SAM" id="Phobius"/>
    </source>
</evidence>
<feature type="transmembrane region" description="Helical" evidence="1">
    <location>
        <begin position="113"/>
        <end position="130"/>
    </location>
</feature>
<dbReference type="Proteomes" id="UP000321392">
    <property type="component" value="Unassembled WGS sequence"/>
</dbReference>
<accession>A0A562Q811</accession>
<evidence type="ECO:0000313" key="6">
    <source>
        <dbReference type="Proteomes" id="UP000321392"/>
    </source>
</evidence>
<feature type="transmembrane region" description="Helical" evidence="1">
    <location>
        <begin position="319"/>
        <end position="343"/>
    </location>
</feature>
<dbReference type="AlphaFoldDB" id="A0A562Q811"/>
<feature type="transmembrane region" description="Helical" evidence="1">
    <location>
        <begin position="223"/>
        <end position="243"/>
    </location>
</feature>
<feature type="transmembrane region" description="Helical" evidence="1">
    <location>
        <begin position="44"/>
        <end position="65"/>
    </location>
</feature>
<dbReference type="EMBL" id="VLKX01000001">
    <property type="protein sequence ID" value="TWI52156.1"/>
    <property type="molecule type" value="Genomic_DNA"/>
</dbReference>
<comment type="caution">
    <text evidence="4">The sequence shown here is derived from an EMBL/GenBank/DDBJ whole genome shotgun (WGS) entry which is preliminary data.</text>
</comment>
<dbReference type="PANTHER" id="PTHR23028:SF53">
    <property type="entry name" value="ACYL_TRANSF_3 DOMAIN-CONTAINING PROTEIN"/>
    <property type="match status" value="1"/>
</dbReference>
<organism evidence="4 6">
    <name type="scientific">Flavobacterium glaciei</name>
    <dbReference type="NCBI Taxonomy" id="386300"/>
    <lineage>
        <taxon>Bacteria</taxon>
        <taxon>Pseudomonadati</taxon>
        <taxon>Bacteroidota</taxon>
        <taxon>Flavobacteriia</taxon>
        <taxon>Flavobacteriales</taxon>
        <taxon>Flavobacteriaceae</taxon>
        <taxon>Flavobacterium</taxon>
    </lineage>
</organism>
<dbReference type="EMBL" id="QQBA01000001">
    <property type="protein sequence ID" value="RDI58371.1"/>
    <property type="molecule type" value="Genomic_DNA"/>
</dbReference>
<dbReference type="RefSeq" id="WP_114753079.1">
    <property type="nucleotide sequence ID" value="NZ_QQBA01000001.1"/>
</dbReference>
<proteinExistence type="predicted"/>
<keyword evidence="1" id="KW-0472">Membrane</keyword>
<reference evidence="4" key="3">
    <citation type="submission" date="2019-07" db="EMBL/GenBank/DDBJ databases">
        <authorList>
            <person name="Whitman W."/>
            <person name="Huntemann M."/>
            <person name="Clum A."/>
            <person name="Pillay M."/>
            <person name="Palaniappan K."/>
            <person name="Varghese N."/>
            <person name="Mikhailova N."/>
            <person name="Stamatis D."/>
            <person name="Reddy T."/>
            <person name="Daum C."/>
            <person name="Shapiro N."/>
            <person name="Ivanova N."/>
            <person name="Kyrpides N."/>
            <person name="Woyke T."/>
        </authorList>
    </citation>
    <scope>NUCLEOTIDE SEQUENCE</scope>
    <source>
        <strain evidence="4">CGMCC 1.5380</strain>
    </source>
</reference>
<feature type="domain" description="Acyltransferase 3" evidence="2">
    <location>
        <begin position="8"/>
        <end position="340"/>
    </location>
</feature>
<gene>
    <name evidence="3" type="ORF">DFR66_101299</name>
    <name evidence="4" type="ORF">IQ02_00295</name>
</gene>
<dbReference type="GO" id="GO:0000271">
    <property type="term" value="P:polysaccharide biosynthetic process"/>
    <property type="evidence" value="ECO:0007669"/>
    <property type="project" value="TreeGrafter"/>
</dbReference>
<dbReference type="Proteomes" id="UP000254518">
    <property type="component" value="Unassembled WGS sequence"/>
</dbReference>
<keyword evidence="5" id="KW-1185">Reference proteome</keyword>
<evidence type="ECO:0000259" key="2">
    <source>
        <dbReference type="Pfam" id="PF01757"/>
    </source>
</evidence>
<dbReference type="Pfam" id="PF01757">
    <property type="entry name" value="Acyl_transf_3"/>
    <property type="match status" value="1"/>
</dbReference>
<keyword evidence="1" id="KW-0812">Transmembrane</keyword>
<sequence length="361" mass="42338">MNKVVHFRGLNGIRAFAAVAVLFSHTMGDLKHFGLHSIDTSLNLASYGVTMFFTLSGFLITFLLLKEKDKSEESSINVKNFYIRRILRIWPLYFLYLIICINLYYIFSIPYDSNYLIFYVFILANVPLILQQSLPFIGHLWSIAVEEQFYLFWPWIAKINKDKILKSSIILLLFLLLLKYLFFAVHIFYGYKIPLIAITVTRFYCMIIGCIAAILFYKKSKIINYLTSVYFAVFCWSIIFLSIVDKFQISSALIDHEIISIVTVGVILTQINRKNFIIDLDTKPFNFIGKISYGMYVYHPVIIFFFIKFLGAFKMDIWYNYIIVFFLITLTTILLSYVSYVFFENKFILMKDKYSSIKSSS</sequence>
<feature type="transmembrane region" description="Helical" evidence="1">
    <location>
        <begin position="169"/>
        <end position="189"/>
    </location>
</feature>
<evidence type="ECO:0000313" key="4">
    <source>
        <dbReference type="EMBL" id="TWI52156.1"/>
    </source>
</evidence>
<dbReference type="OrthoDB" id="290051at2"/>
<feature type="transmembrane region" description="Helical" evidence="1">
    <location>
        <begin position="249"/>
        <end position="272"/>
    </location>
</feature>
<reference evidence="3 5" key="2">
    <citation type="submission" date="2018-07" db="EMBL/GenBank/DDBJ databases">
        <title>Genomic Encyclopedia of Type Strains, Phase IV (KMG-IV): sequencing the most valuable type-strain genomes for metagenomic binning, comparative biology and taxonomic classification.</title>
        <authorList>
            <person name="Goeker M."/>
        </authorList>
    </citation>
    <scope>NUCLEOTIDE SEQUENCE [LARGE SCALE GENOMIC DNA]</scope>
    <source>
        <strain evidence="3 5">DSM 19728</strain>
    </source>
</reference>
<protein>
    <submittedName>
        <fullName evidence="4">Peptidoglycan/LPS O-acetylase OafA/YrhL</fullName>
    </submittedName>
</protein>
<feature type="transmembrane region" description="Helical" evidence="1">
    <location>
        <begin position="293"/>
        <end position="313"/>
    </location>
</feature>
<dbReference type="InterPro" id="IPR002656">
    <property type="entry name" value="Acyl_transf_3_dom"/>
</dbReference>